<protein>
    <submittedName>
        <fullName evidence="4">Uncharacterized protein</fullName>
    </submittedName>
</protein>
<evidence type="ECO:0000313" key="4">
    <source>
        <dbReference type="EMBL" id="TXG61948.1"/>
    </source>
</evidence>
<name>A0A5C7HYU0_9ROSI</name>
<keyword evidence="3" id="KW-0539">Nucleus</keyword>
<comment type="caution">
    <text evidence="4">The sequence shown here is derived from an EMBL/GenBank/DDBJ whole genome shotgun (WGS) entry which is preliminary data.</text>
</comment>
<gene>
    <name evidence="4" type="ORF">EZV62_013311</name>
</gene>
<dbReference type="AlphaFoldDB" id="A0A5C7HYU0"/>
<keyword evidence="5" id="KW-1185">Reference proteome</keyword>
<dbReference type="PANTHER" id="PTHR43952">
    <property type="entry name" value="MYB FAMILY TRANSCRIPTION FACTOR-RELATED"/>
    <property type="match status" value="1"/>
</dbReference>
<organism evidence="4 5">
    <name type="scientific">Acer yangbiense</name>
    <dbReference type="NCBI Taxonomy" id="1000413"/>
    <lineage>
        <taxon>Eukaryota</taxon>
        <taxon>Viridiplantae</taxon>
        <taxon>Streptophyta</taxon>
        <taxon>Embryophyta</taxon>
        <taxon>Tracheophyta</taxon>
        <taxon>Spermatophyta</taxon>
        <taxon>Magnoliopsida</taxon>
        <taxon>eudicotyledons</taxon>
        <taxon>Gunneridae</taxon>
        <taxon>Pentapetalae</taxon>
        <taxon>rosids</taxon>
        <taxon>malvids</taxon>
        <taxon>Sapindales</taxon>
        <taxon>Sapindaceae</taxon>
        <taxon>Hippocastanoideae</taxon>
        <taxon>Acereae</taxon>
        <taxon>Acer</taxon>
    </lineage>
</organism>
<dbReference type="GO" id="GO:0003700">
    <property type="term" value="F:DNA-binding transcription factor activity"/>
    <property type="evidence" value="ECO:0007669"/>
    <property type="project" value="InterPro"/>
</dbReference>
<keyword evidence="2" id="KW-0804">Transcription</keyword>
<dbReference type="EMBL" id="VAHF01000005">
    <property type="protein sequence ID" value="TXG61948.1"/>
    <property type="molecule type" value="Genomic_DNA"/>
</dbReference>
<dbReference type="InterPro" id="IPR044636">
    <property type="entry name" value="RADIALIS-like"/>
</dbReference>
<proteinExistence type="predicted"/>
<keyword evidence="1" id="KW-0805">Transcription regulation</keyword>
<evidence type="ECO:0000256" key="1">
    <source>
        <dbReference type="ARBA" id="ARBA00023015"/>
    </source>
</evidence>
<accession>A0A5C7HYU0</accession>
<dbReference type="PANTHER" id="PTHR43952:SF75">
    <property type="entry name" value="PROTEIN RADIALIS-LIKE 6"/>
    <property type="match status" value="1"/>
</dbReference>
<dbReference type="Proteomes" id="UP000323000">
    <property type="component" value="Chromosome 5"/>
</dbReference>
<reference evidence="5" key="1">
    <citation type="journal article" date="2019" name="Gigascience">
        <title>De novo genome assembly of the endangered Acer yangbiense, a plant species with extremely small populations endemic to Yunnan Province, China.</title>
        <authorList>
            <person name="Yang J."/>
            <person name="Wariss H.M."/>
            <person name="Tao L."/>
            <person name="Zhang R."/>
            <person name="Yun Q."/>
            <person name="Hollingsworth P."/>
            <person name="Dao Z."/>
            <person name="Luo G."/>
            <person name="Guo H."/>
            <person name="Ma Y."/>
            <person name="Sun W."/>
        </authorList>
    </citation>
    <scope>NUCLEOTIDE SEQUENCE [LARGE SCALE GENOMIC DNA]</scope>
    <source>
        <strain evidence="5">cv. Malutang</strain>
    </source>
</reference>
<sequence length="81" mass="9034">MASESTLIAEQNKAFQNALAIYSYKDMTEERWHNIVAAVGGGKTLEEVKKQKLVEDLKLIEAVSHIWSQDQRTSSLAVDGL</sequence>
<evidence type="ECO:0000256" key="3">
    <source>
        <dbReference type="ARBA" id="ARBA00023242"/>
    </source>
</evidence>
<dbReference type="Gene3D" id="1.10.10.60">
    <property type="entry name" value="Homeodomain-like"/>
    <property type="match status" value="1"/>
</dbReference>
<evidence type="ECO:0000313" key="5">
    <source>
        <dbReference type="Proteomes" id="UP000323000"/>
    </source>
</evidence>
<evidence type="ECO:0000256" key="2">
    <source>
        <dbReference type="ARBA" id="ARBA00023163"/>
    </source>
</evidence>